<evidence type="ECO:0000313" key="10">
    <source>
        <dbReference type="EMBL" id="KAL0481185.1"/>
    </source>
</evidence>
<keyword evidence="2 7" id="KW-0813">Transport</keyword>
<dbReference type="AlphaFoldDB" id="A0AAW2YWQ4"/>
<dbReference type="GO" id="GO:0019755">
    <property type="term" value="P:one-carbon compound transport"/>
    <property type="evidence" value="ECO:0007669"/>
    <property type="project" value="UniProtKB-ARBA"/>
</dbReference>
<feature type="transmembrane region" description="Helical" evidence="9">
    <location>
        <begin position="131"/>
        <end position="152"/>
    </location>
</feature>
<keyword evidence="11" id="KW-1185">Reference proteome</keyword>
<comment type="similarity">
    <text evidence="7">Belongs to the MIP/aquaporin (TC 1.A.8) family.</text>
</comment>
<feature type="transmembrane region" description="Helical" evidence="9">
    <location>
        <begin position="172"/>
        <end position="195"/>
    </location>
</feature>
<gene>
    <name evidence="10" type="ORF">AKO1_012588</name>
</gene>
<evidence type="ECO:0000256" key="3">
    <source>
        <dbReference type="ARBA" id="ARBA00022692"/>
    </source>
</evidence>
<dbReference type="EMBL" id="JAOPGA020000734">
    <property type="protein sequence ID" value="KAL0481185.1"/>
    <property type="molecule type" value="Genomic_DNA"/>
</dbReference>
<keyword evidence="3 7" id="KW-0812">Transmembrane</keyword>
<evidence type="ECO:0000256" key="8">
    <source>
        <dbReference type="SAM" id="MobiDB-lite"/>
    </source>
</evidence>
<feature type="transmembrane region" description="Helical" evidence="9">
    <location>
        <begin position="49"/>
        <end position="75"/>
    </location>
</feature>
<dbReference type="Proteomes" id="UP001431209">
    <property type="component" value="Unassembled WGS sequence"/>
</dbReference>
<dbReference type="Gene3D" id="1.20.1080.10">
    <property type="entry name" value="Glycerol uptake facilitator protein"/>
    <property type="match status" value="1"/>
</dbReference>
<dbReference type="InterPro" id="IPR022357">
    <property type="entry name" value="MIP_CS"/>
</dbReference>
<keyword evidence="4" id="KW-0677">Repeat</keyword>
<dbReference type="Pfam" id="PF00230">
    <property type="entry name" value="MIP"/>
    <property type="match status" value="2"/>
</dbReference>
<dbReference type="InterPro" id="IPR034294">
    <property type="entry name" value="Aquaporin_transptr"/>
</dbReference>
<organism evidence="10 11">
    <name type="scientific">Acrasis kona</name>
    <dbReference type="NCBI Taxonomy" id="1008807"/>
    <lineage>
        <taxon>Eukaryota</taxon>
        <taxon>Discoba</taxon>
        <taxon>Heterolobosea</taxon>
        <taxon>Tetramitia</taxon>
        <taxon>Eutetramitia</taxon>
        <taxon>Acrasidae</taxon>
        <taxon>Acrasis</taxon>
    </lineage>
</organism>
<evidence type="ECO:0008006" key="12">
    <source>
        <dbReference type="Google" id="ProtNLM"/>
    </source>
</evidence>
<feature type="region of interest" description="Disordered" evidence="8">
    <location>
        <begin position="1"/>
        <end position="23"/>
    </location>
</feature>
<evidence type="ECO:0000256" key="2">
    <source>
        <dbReference type="ARBA" id="ARBA00022448"/>
    </source>
</evidence>
<feature type="transmembrane region" description="Helical" evidence="9">
    <location>
        <begin position="87"/>
        <end position="105"/>
    </location>
</feature>
<feature type="transmembrane region" description="Helical" evidence="9">
    <location>
        <begin position="247"/>
        <end position="270"/>
    </location>
</feature>
<protein>
    <recommendedName>
        <fullName evidence="12">Aquaporin</fullName>
    </recommendedName>
</protein>
<evidence type="ECO:0000256" key="4">
    <source>
        <dbReference type="ARBA" id="ARBA00022737"/>
    </source>
</evidence>
<evidence type="ECO:0000256" key="9">
    <source>
        <dbReference type="SAM" id="Phobius"/>
    </source>
</evidence>
<reference evidence="10 11" key="1">
    <citation type="submission" date="2024-03" db="EMBL/GenBank/DDBJ databases">
        <title>The Acrasis kona genome and developmental transcriptomes reveal deep origins of eukaryotic multicellular pathways.</title>
        <authorList>
            <person name="Sheikh S."/>
            <person name="Fu C.-J."/>
            <person name="Brown M.W."/>
            <person name="Baldauf S.L."/>
        </authorList>
    </citation>
    <scope>NUCLEOTIDE SEQUENCE [LARGE SCALE GENOMIC DNA]</scope>
    <source>
        <strain evidence="10 11">ATCC MYA-3509</strain>
    </source>
</reference>
<dbReference type="GO" id="GO:0015250">
    <property type="term" value="F:water channel activity"/>
    <property type="evidence" value="ECO:0007669"/>
    <property type="project" value="TreeGrafter"/>
</dbReference>
<dbReference type="GO" id="GO:0005737">
    <property type="term" value="C:cytoplasm"/>
    <property type="evidence" value="ECO:0007669"/>
    <property type="project" value="UniProtKB-ARBA"/>
</dbReference>
<evidence type="ECO:0000256" key="5">
    <source>
        <dbReference type="ARBA" id="ARBA00022989"/>
    </source>
</evidence>
<proteinExistence type="inferred from homology"/>
<keyword evidence="5 9" id="KW-1133">Transmembrane helix</keyword>
<accession>A0AAW2YWQ4</accession>
<dbReference type="PANTHER" id="PTHR45665">
    <property type="entry name" value="AQUAPORIN-8"/>
    <property type="match status" value="1"/>
</dbReference>
<keyword evidence="6 9" id="KW-0472">Membrane</keyword>
<evidence type="ECO:0000256" key="7">
    <source>
        <dbReference type="RuleBase" id="RU000477"/>
    </source>
</evidence>
<dbReference type="PANTHER" id="PTHR45665:SF9">
    <property type="entry name" value="AQUAPORIN-8"/>
    <property type="match status" value="1"/>
</dbReference>
<feature type="transmembrane region" description="Helical" evidence="9">
    <location>
        <begin position="290"/>
        <end position="311"/>
    </location>
</feature>
<evidence type="ECO:0000256" key="6">
    <source>
        <dbReference type="ARBA" id="ARBA00023136"/>
    </source>
</evidence>
<comment type="caution">
    <text evidence="10">The sequence shown here is derived from an EMBL/GenBank/DDBJ whole genome shotgun (WGS) entry which is preliminary data.</text>
</comment>
<sequence>MSRRTDLEEITVGGTNTRPESGTEHTDEINKIVQEQMKLKAENRTKRILLIKAIGGELLCTTLFIFIVCATSYNYKRQANHYTSEPLIGAVATGFCSVALIYSFADVSGANFNPAVTFATFVTGKINALKCVMYIIAQMSGAVMASILLLITFPGNTVVKDVVAHRSSDTSIWEALVMEAILTYILVYVIFATAFDKIEKKDFSNDVKVDFDEDEMEAAATTGSVKSKTVRPKLTVYTTSGDSKGGFAPIAIGFTLGFLVFIGGTVSGGCFNPARAFGPALVAWDWGDQWIYWLADFFGAFLAGYTQMIFAHNNPDPLVLIRPVIEYIQKRRTGQF</sequence>
<comment type="subcellular location">
    <subcellularLocation>
        <location evidence="1">Endomembrane system</location>
        <topology evidence="1">Multi-pass membrane protein</topology>
    </subcellularLocation>
</comment>
<dbReference type="PRINTS" id="PR00783">
    <property type="entry name" value="MINTRINSICP"/>
</dbReference>
<dbReference type="PROSITE" id="PS00221">
    <property type="entry name" value="MIP"/>
    <property type="match status" value="1"/>
</dbReference>
<dbReference type="GO" id="GO:0016020">
    <property type="term" value="C:membrane"/>
    <property type="evidence" value="ECO:0007669"/>
    <property type="project" value="InterPro"/>
</dbReference>
<dbReference type="InterPro" id="IPR023271">
    <property type="entry name" value="Aquaporin-like"/>
</dbReference>
<evidence type="ECO:0000256" key="1">
    <source>
        <dbReference type="ARBA" id="ARBA00004127"/>
    </source>
</evidence>
<name>A0AAW2YWQ4_9EUKA</name>
<dbReference type="GO" id="GO:0012505">
    <property type="term" value="C:endomembrane system"/>
    <property type="evidence" value="ECO:0007669"/>
    <property type="project" value="UniProtKB-SubCell"/>
</dbReference>
<evidence type="ECO:0000313" key="11">
    <source>
        <dbReference type="Proteomes" id="UP001431209"/>
    </source>
</evidence>
<dbReference type="SUPFAM" id="SSF81338">
    <property type="entry name" value="Aquaporin-like"/>
    <property type="match status" value="1"/>
</dbReference>
<dbReference type="InterPro" id="IPR000425">
    <property type="entry name" value="MIP"/>
</dbReference>